<reference evidence="2" key="1">
    <citation type="submission" date="2009-08" db="EMBL/GenBank/DDBJ databases">
        <title>Annotation of Salpingoeca rosetta.</title>
        <authorList>
            <consortium name="The Broad Institute Genome Sequencing Platform"/>
            <person name="Russ C."/>
            <person name="Cuomo C."/>
            <person name="Burger G."/>
            <person name="Gray M.W."/>
            <person name="Holland P.W.H."/>
            <person name="King N."/>
            <person name="Lang F.B.F."/>
            <person name="Roger A.J."/>
            <person name="Ruiz-Trillo I."/>
            <person name="Young S.K."/>
            <person name="Zeng Q."/>
            <person name="Gargeya S."/>
            <person name="Alvarado L."/>
            <person name="Berlin A."/>
            <person name="Chapman S.B."/>
            <person name="Chen Z."/>
            <person name="Freedman E."/>
            <person name="Gellesch M."/>
            <person name="Goldberg J."/>
            <person name="Griggs A."/>
            <person name="Gujja S."/>
            <person name="Heilman E."/>
            <person name="Heiman D."/>
            <person name="Howarth C."/>
            <person name="Mehta T."/>
            <person name="Neiman D."/>
            <person name="Pearson M."/>
            <person name="Roberts A."/>
            <person name="Saif S."/>
            <person name="Shea T."/>
            <person name="Shenoy N."/>
            <person name="Sisk P."/>
            <person name="Stolte C."/>
            <person name="Sykes S."/>
            <person name="White J."/>
            <person name="Yandava C."/>
            <person name="Haas B."/>
            <person name="Nusbaum C."/>
            <person name="Birren B."/>
        </authorList>
    </citation>
    <scope>NUCLEOTIDE SEQUENCE [LARGE SCALE GENOMIC DNA]</scope>
    <source>
        <strain evidence="2">ATCC 50818</strain>
    </source>
</reference>
<evidence type="ECO:0000313" key="3">
    <source>
        <dbReference type="Proteomes" id="UP000007799"/>
    </source>
</evidence>
<sequence length="260" mass="29520">MKASCSGFALIRASASLRGAFQGHKDLQQLIAADTNAKRAWKTYLHAQYEVHKCLLKWAEKQSPQVQQRVGSVATIQFMLLDRERALGDRIKARRQVFENILSKERICDTFRRDRQRLNRQLASLQREQQRKSGRRGGTAASLATKIQQMNERIQVTVSQLSQLEDELQALIDHKTQEVFVRYMEAENELLRLRASVNECVKAFVLGGDPALMDTAQQLVQQAGTEQQEPVTIEAARRRLSMVSLRSASISEDPPPYSPT</sequence>
<accession>F2UGK5</accession>
<dbReference type="Gene3D" id="1.20.1270.60">
    <property type="entry name" value="Arfaptin homology (AH) domain/BAR domain"/>
    <property type="match status" value="1"/>
</dbReference>
<dbReference type="InParanoid" id="F2UGK5"/>
<evidence type="ECO:0000313" key="2">
    <source>
        <dbReference type="EMBL" id="EGD75755.1"/>
    </source>
</evidence>
<protein>
    <submittedName>
        <fullName evidence="2">Uncharacterized protein</fullName>
    </submittedName>
</protein>
<proteinExistence type="predicted"/>
<feature type="coiled-coil region" evidence="1">
    <location>
        <begin position="108"/>
        <end position="174"/>
    </location>
</feature>
<dbReference type="GeneID" id="16072237"/>
<name>F2UGK5_SALR5</name>
<keyword evidence="1" id="KW-0175">Coiled coil</keyword>
<organism evidence="3">
    <name type="scientific">Salpingoeca rosetta (strain ATCC 50818 / BSB-021)</name>
    <dbReference type="NCBI Taxonomy" id="946362"/>
    <lineage>
        <taxon>Eukaryota</taxon>
        <taxon>Choanoflagellata</taxon>
        <taxon>Craspedida</taxon>
        <taxon>Salpingoecidae</taxon>
        <taxon>Salpingoeca</taxon>
    </lineage>
</organism>
<evidence type="ECO:0000256" key="1">
    <source>
        <dbReference type="SAM" id="Coils"/>
    </source>
</evidence>
<dbReference type="InterPro" id="IPR027267">
    <property type="entry name" value="AH/BAR_dom_sf"/>
</dbReference>
<dbReference type="AlphaFoldDB" id="F2UGK5"/>
<dbReference type="KEGG" id="sre:PTSG_07872"/>
<keyword evidence="3" id="KW-1185">Reference proteome</keyword>
<gene>
    <name evidence="2" type="ORF">PTSG_07872</name>
</gene>
<dbReference type="RefSeq" id="XP_004991676.1">
    <property type="nucleotide sequence ID" value="XM_004991619.1"/>
</dbReference>
<dbReference type="EMBL" id="GL832973">
    <property type="protein sequence ID" value="EGD75755.1"/>
    <property type="molecule type" value="Genomic_DNA"/>
</dbReference>
<dbReference type="Proteomes" id="UP000007799">
    <property type="component" value="Unassembled WGS sequence"/>
</dbReference>